<dbReference type="AlphaFoldDB" id="A0A165BGP4"/>
<dbReference type="EMBL" id="KV427671">
    <property type="protein sequence ID" value="KZT01021.1"/>
    <property type="molecule type" value="Genomic_DNA"/>
</dbReference>
<gene>
    <name evidence="1" type="ORF">LAESUDRAFT_764059</name>
</gene>
<name>A0A165BGP4_9APHY</name>
<evidence type="ECO:0000313" key="1">
    <source>
        <dbReference type="EMBL" id="KZT01021.1"/>
    </source>
</evidence>
<keyword evidence="2" id="KW-1185">Reference proteome</keyword>
<accession>A0A165BGP4</accession>
<dbReference type="RefSeq" id="XP_040758761.1">
    <property type="nucleotide sequence ID" value="XM_040913379.1"/>
</dbReference>
<evidence type="ECO:0000313" key="2">
    <source>
        <dbReference type="Proteomes" id="UP000076871"/>
    </source>
</evidence>
<reference evidence="1 2" key="1">
    <citation type="journal article" date="2016" name="Mol. Biol. Evol.">
        <title>Comparative Genomics of Early-Diverging Mushroom-Forming Fungi Provides Insights into the Origins of Lignocellulose Decay Capabilities.</title>
        <authorList>
            <person name="Nagy L.G."/>
            <person name="Riley R."/>
            <person name="Tritt A."/>
            <person name="Adam C."/>
            <person name="Daum C."/>
            <person name="Floudas D."/>
            <person name="Sun H."/>
            <person name="Yadav J.S."/>
            <person name="Pangilinan J."/>
            <person name="Larsson K.H."/>
            <person name="Matsuura K."/>
            <person name="Barry K."/>
            <person name="Labutti K."/>
            <person name="Kuo R."/>
            <person name="Ohm R.A."/>
            <person name="Bhattacharya S.S."/>
            <person name="Shirouzu T."/>
            <person name="Yoshinaga Y."/>
            <person name="Martin F.M."/>
            <person name="Grigoriev I.V."/>
            <person name="Hibbett D.S."/>
        </authorList>
    </citation>
    <scope>NUCLEOTIDE SEQUENCE [LARGE SCALE GENOMIC DNA]</scope>
    <source>
        <strain evidence="1 2">93-53</strain>
    </source>
</reference>
<sequence length="201" mass="22114">MQHLSALDIETISAMSAVPTAITDLQRVSSRLHFALGKIGTFSNVVTKITRGAHRSIAHPRICSASRTLIRLASASIILALSLVRHAKGNLDTSECIGRYQRILQDLESAVEDVDKLEYEAEREGYIPIPEDFLSGPRSDNIRIYKECQCSCHLKPRSMPVFPPGSIFGPSGFAGHGRHDHPVGKMPMEEAVKYLKSIGHV</sequence>
<protein>
    <submittedName>
        <fullName evidence="1">Uncharacterized protein</fullName>
    </submittedName>
</protein>
<dbReference type="Proteomes" id="UP000076871">
    <property type="component" value="Unassembled WGS sequence"/>
</dbReference>
<dbReference type="GeneID" id="63830407"/>
<proteinExistence type="predicted"/>
<organism evidence="1 2">
    <name type="scientific">Laetiporus sulphureus 93-53</name>
    <dbReference type="NCBI Taxonomy" id="1314785"/>
    <lineage>
        <taxon>Eukaryota</taxon>
        <taxon>Fungi</taxon>
        <taxon>Dikarya</taxon>
        <taxon>Basidiomycota</taxon>
        <taxon>Agaricomycotina</taxon>
        <taxon>Agaricomycetes</taxon>
        <taxon>Polyporales</taxon>
        <taxon>Laetiporus</taxon>
    </lineage>
</organism>
<dbReference type="InParanoid" id="A0A165BGP4"/>